<keyword evidence="1" id="KW-0472">Membrane</keyword>
<gene>
    <name evidence="2" type="ORF">JFL75_17925</name>
</gene>
<dbReference type="Pfam" id="PF01663">
    <property type="entry name" value="Phosphodiest"/>
    <property type="match status" value="1"/>
</dbReference>
<evidence type="ECO:0000313" key="2">
    <source>
        <dbReference type="EMBL" id="QQO08784.1"/>
    </source>
</evidence>
<dbReference type="RefSeq" id="WP_215626090.1">
    <property type="nucleotide sequence ID" value="NZ_CP067089.2"/>
</dbReference>
<dbReference type="GO" id="GO:0016787">
    <property type="term" value="F:hydrolase activity"/>
    <property type="evidence" value="ECO:0007669"/>
    <property type="project" value="UniProtKB-ARBA"/>
</dbReference>
<dbReference type="AlphaFoldDB" id="A0A7T7XLX2"/>
<organism evidence="2 3">
    <name type="scientific">Breznakiella homolactica</name>
    <dbReference type="NCBI Taxonomy" id="2798577"/>
    <lineage>
        <taxon>Bacteria</taxon>
        <taxon>Pseudomonadati</taxon>
        <taxon>Spirochaetota</taxon>
        <taxon>Spirochaetia</taxon>
        <taxon>Spirochaetales</taxon>
        <taxon>Breznakiellaceae</taxon>
        <taxon>Breznakiella</taxon>
    </lineage>
</organism>
<evidence type="ECO:0000313" key="3">
    <source>
        <dbReference type="Proteomes" id="UP000595917"/>
    </source>
</evidence>
<dbReference type="PANTHER" id="PTHR10151">
    <property type="entry name" value="ECTONUCLEOTIDE PYROPHOSPHATASE/PHOSPHODIESTERASE"/>
    <property type="match status" value="1"/>
</dbReference>
<keyword evidence="1" id="KW-0812">Transmembrane</keyword>
<reference evidence="2" key="1">
    <citation type="submission" date="2021-01" db="EMBL/GenBank/DDBJ databases">
        <title>Description of Breznakiella homolactica.</title>
        <authorList>
            <person name="Song Y."/>
            <person name="Brune A."/>
        </authorList>
    </citation>
    <scope>NUCLEOTIDE SEQUENCE</scope>
    <source>
        <strain evidence="2">RmG30</strain>
    </source>
</reference>
<dbReference type="Proteomes" id="UP000595917">
    <property type="component" value="Chromosome"/>
</dbReference>
<sequence length="329" mass="36545">MGEIEKKHKKQKRAVYVCLAVIVLFFFSACKSHLSNDTGVYHYPVLPLDESFTKKHVFLIGLDGWGSYSFEKSDIPVIRSSMAAGSYTLDALDVMPSITVPNWASMFMGATPDIHGYKTNPPTNNDPPYAESSVIDKYGLFPSIFTLLKEERPNCTVAYFYEKPKLGYLCPDNVLDKKEHIPDLSGGASALLRITSYIEAEKPNFTAIVFLEPDGIGHSVGHDTNEYYNQLKKLDEYVAQIIQSIQNAGIWNNTILIFSSDHGGIGTSHGNDTAAERKIPVIIAGKNIRPAYTIPGPVMVYDIAPTIAHIFELEIPLFWQGSVLDVFTE</sequence>
<feature type="transmembrane region" description="Helical" evidence="1">
    <location>
        <begin position="14"/>
        <end position="34"/>
    </location>
</feature>
<accession>A0A7T7XLX2</accession>
<keyword evidence="3" id="KW-1185">Reference proteome</keyword>
<protein>
    <submittedName>
        <fullName evidence="2">Alkaline phosphatase</fullName>
    </submittedName>
</protein>
<keyword evidence="1" id="KW-1133">Transmembrane helix</keyword>
<proteinExistence type="predicted"/>
<dbReference type="Gene3D" id="3.40.720.10">
    <property type="entry name" value="Alkaline Phosphatase, subunit A"/>
    <property type="match status" value="2"/>
</dbReference>
<dbReference type="CDD" id="cd00016">
    <property type="entry name" value="ALP_like"/>
    <property type="match status" value="1"/>
</dbReference>
<evidence type="ECO:0000256" key="1">
    <source>
        <dbReference type="SAM" id="Phobius"/>
    </source>
</evidence>
<dbReference type="EMBL" id="CP067089">
    <property type="protein sequence ID" value="QQO08784.1"/>
    <property type="molecule type" value="Genomic_DNA"/>
</dbReference>
<dbReference type="KEGG" id="bhc:JFL75_17925"/>
<dbReference type="InterPro" id="IPR002591">
    <property type="entry name" value="Phosphodiest/P_Trfase"/>
</dbReference>
<dbReference type="InterPro" id="IPR017850">
    <property type="entry name" value="Alkaline_phosphatase_core_sf"/>
</dbReference>
<name>A0A7T7XLX2_9SPIR</name>
<dbReference type="SUPFAM" id="SSF53649">
    <property type="entry name" value="Alkaline phosphatase-like"/>
    <property type="match status" value="1"/>
</dbReference>
<dbReference type="PROSITE" id="PS51257">
    <property type="entry name" value="PROKAR_LIPOPROTEIN"/>
    <property type="match status" value="1"/>
</dbReference>
<dbReference type="PANTHER" id="PTHR10151:SF120">
    <property type="entry name" value="BIS(5'-ADENOSYL)-TRIPHOSPHATASE"/>
    <property type="match status" value="1"/>
</dbReference>